<feature type="domain" description="C3H1-type" evidence="7">
    <location>
        <begin position="292"/>
        <end position="320"/>
    </location>
</feature>
<keyword evidence="4 5" id="KW-0862">Zinc</keyword>
<feature type="domain" description="C3H1-type" evidence="7">
    <location>
        <begin position="324"/>
        <end position="347"/>
    </location>
</feature>
<feature type="zinc finger region" description="C3H1-type" evidence="5">
    <location>
        <begin position="348"/>
        <end position="374"/>
    </location>
</feature>
<feature type="compositionally biased region" description="Polar residues" evidence="6">
    <location>
        <begin position="119"/>
        <end position="142"/>
    </location>
</feature>
<reference evidence="8" key="1">
    <citation type="submission" date="2021-01" db="EMBL/GenBank/DDBJ databases">
        <title>Chromosome-level genome assembly of a human fungal pathogen reveals clustering of transcriptionally co-regulated genes.</title>
        <authorList>
            <person name="Voorhies M."/>
            <person name="Cohen S."/>
            <person name="Shea T.P."/>
            <person name="Petrus S."/>
            <person name="Munoz J.F."/>
            <person name="Poplawski S."/>
            <person name="Goldman W.E."/>
            <person name="Michael T."/>
            <person name="Cuomo C.A."/>
            <person name="Sil A."/>
            <person name="Beyhan S."/>
        </authorList>
    </citation>
    <scope>NUCLEOTIDE SEQUENCE</scope>
    <source>
        <strain evidence="8">WU24</strain>
    </source>
</reference>
<dbReference type="PROSITE" id="PS50103">
    <property type="entry name" value="ZF_C3H1"/>
    <property type="match status" value="4"/>
</dbReference>
<evidence type="ECO:0000313" key="9">
    <source>
        <dbReference type="Proteomes" id="UP000663671"/>
    </source>
</evidence>
<evidence type="ECO:0000256" key="3">
    <source>
        <dbReference type="ARBA" id="ARBA00022771"/>
    </source>
</evidence>
<feature type="compositionally biased region" description="Polar residues" evidence="6">
    <location>
        <begin position="486"/>
        <end position="498"/>
    </location>
</feature>
<protein>
    <submittedName>
        <fullName evidence="8">CCCH zinc finger protein</fullName>
    </submittedName>
</protein>
<dbReference type="SMART" id="SM00356">
    <property type="entry name" value="ZnF_C3H1"/>
    <property type="match status" value="5"/>
</dbReference>
<accession>A0A8A1MNY1</accession>
<organism evidence="8 9">
    <name type="scientific">Ajellomyces capsulatus</name>
    <name type="common">Darling's disease fungus</name>
    <name type="synonym">Histoplasma capsulatum</name>
    <dbReference type="NCBI Taxonomy" id="5037"/>
    <lineage>
        <taxon>Eukaryota</taxon>
        <taxon>Fungi</taxon>
        <taxon>Dikarya</taxon>
        <taxon>Ascomycota</taxon>
        <taxon>Pezizomycotina</taxon>
        <taxon>Eurotiomycetes</taxon>
        <taxon>Eurotiomycetidae</taxon>
        <taxon>Onygenales</taxon>
        <taxon>Ajellomycetaceae</taxon>
        <taxon>Histoplasma</taxon>
    </lineage>
</organism>
<evidence type="ECO:0000313" key="8">
    <source>
        <dbReference type="EMBL" id="QSS65767.1"/>
    </source>
</evidence>
<evidence type="ECO:0000256" key="6">
    <source>
        <dbReference type="SAM" id="MobiDB-lite"/>
    </source>
</evidence>
<evidence type="ECO:0000256" key="4">
    <source>
        <dbReference type="ARBA" id="ARBA00022833"/>
    </source>
</evidence>
<evidence type="ECO:0000256" key="2">
    <source>
        <dbReference type="ARBA" id="ARBA00022737"/>
    </source>
</evidence>
<dbReference type="InterPro" id="IPR000571">
    <property type="entry name" value="Znf_CCCH"/>
</dbReference>
<dbReference type="Gene3D" id="6.10.250.3220">
    <property type="match status" value="1"/>
</dbReference>
<keyword evidence="3 5" id="KW-0863">Zinc-finger</keyword>
<feature type="region of interest" description="Disordered" evidence="6">
    <location>
        <begin position="65"/>
        <end position="143"/>
    </location>
</feature>
<feature type="zinc finger region" description="C3H1-type" evidence="5">
    <location>
        <begin position="375"/>
        <end position="403"/>
    </location>
</feature>
<dbReference type="VEuPathDB" id="FungiDB:I7I51_06616"/>
<dbReference type="Proteomes" id="UP000663671">
    <property type="component" value="Chromosome 3"/>
</dbReference>
<dbReference type="InterPro" id="IPR036855">
    <property type="entry name" value="Znf_CCCH_sf"/>
</dbReference>
<feature type="region of interest" description="Disordered" evidence="6">
    <location>
        <begin position="434"/>
        <end position="498"/>
    </location>
</feature>
<sequence length="498" mass="55114">MDLQTFRMAGTFSFQFTLLQRRRIISTQVISIYKDYSGPRANFVMTEDQDLLAKIGLLAGQINQHKNQATPPTQPSRGGRYTSYPSTHPRRHAGWAPYRGRASHPSSRRHAAPHRNRTLVLSNLSTPAESASGTPSCNASTDEMNEAKPVCQNGWVAKRDRHMQLINSAIYDKEAQARTKAIEESRKLKAQRIAQREEAKVLRYVQGVGGYRPVATPVVGQRAASYRITIQDVPFQVVQGGSKLIRLPNEPSAANVTPKKVNIGGVNFVRSKKGNLHRLGSVVSRKKTGTVKKKNERCKRFTSTGSCFKGPNCPYIHDPDKVAICKEFLQTGKCAAGSACDLSHEPSAERSPSCLHFLRGRCSNPSCRYAHVRVNPGAPVCHDFAILGYCSKGKICDQRHVHECPDYANTGNCGKRKCQLPHVDRAGQIRKIAANKAETTDDRDSADDDDILSDEEAYDEIDSDDVDSDDSDDDPIIITEGVDTGEISQQQDFVRFTS</sequence>
<dbReference type="PANTHER" id="PTHR46156">
    <property type="entry name" value="CCCH ZINGC FINGER"/>
    <property type="match status" value="1"/>
</dbReference>
<evidence type="ECO:0000259" key="7">
    <source>
        <dbReference type="PROSITE" id="PS50103"/>
    </source>
</evidence>
<dbReference type="SUPFAM" id="SSF90229">
    <property type="entry name" value="CCCH zinc finger"/>
    <property type="match status" value="3"/>
</dbReference>
<feature type="zinc finger region" description="C3H1-type" evidence="5">
    <location>
        <begin position="324"/>
        <end position="347"/>
    </location>
</feature>
<feature type="compositionally biased region" description="Acidic residues" evidence="6">
    <location>
        <begin position="444"/>
        <end position="475"/>
    </location>
</feature>
<dbReference type="FunFam" id="4.10.1000.10:FF:000035">
    <property type="entry name" value="CCCH zinc finger protein, variant"/>
    <property type="match status" value="1"/>
</dbReference>
<dbReference type="AlphaFoldDB" id="A0A8A1MNY1"/>
<name>A0A8A1MNY1_AJECA</name>
<keyword evidence="2" id="KW-0677">Repeat</keyword>
<dbReference type="OrthoDB" id="410307at2759"/>
<keyword evidence="1 5" id="KW-0479">Metal-binding</keyword>
<feature type="compositionally biased region" description="Basic residues" evidence="6">
    <location>
        <begin position="106"/>
        <end position="117"/>
    </location>
</feature>
<feature type="zinc finger region" description="C3H1-type" evidence="5">
    <location>
        <begin position="292"/>
        <end position="320"/>
    </location>
</feature>
<gene>
    <name evidence="8" type="ORF">I7I51_06616</name>
</gene>
<dbReference type="GO" id="GO:0008270">
    <property type="term" value="F:zinc ion binding"/>
    <property type="evidence" value="ECO:0007669"/>
    <property type="project" value="UniProtKB-KW"/>
</dbReference>
<proteinExistence type="predicted"/>
<feature type="domain" description="C3H1-type" evidence="7">
    <location>
        <begin position="348"/>
        <end position="374"/>
    </location>
</feature>
<dbReference type="GO" id="GO:0005634">
    <property type="term" value="C:nucleus"/>
    <property type="evidence" value="ECO:0007669"/>
    <property type="project" value="TreeGrafter"/>
</dbReference>
<dbReference type="FunFam" id="4.10.1000.10:FF:000022">
    <property type="entry name" value="Zinc finger CCCH domain-containing protein 7"/>
    <property type="match status" value="1"/>
</dbReference>
<dbReference type="EMBL" id="CP069115">
    <property type="protein sequence ID" value="QSS65767.1"/>
    <property type="molecule type" value="Genomic_DNA"/>
</dbReference>
<evidence type="ECO:0000256" key="5">
    <source>
        <dbReference type="PROSITE-ProRule" id="PRU00723"/>
    </source>
</evidence>
<dbReference type="PANTHER" id="PTHR46156:SF1">
    <property type="entry name" value="ZINC FINGER CCCH DOMAIN-CONTAINING PROTEIN 3"/>
    <property type="match status" value="1"/>
</dbReference>
<dbReference type="Gene3D" id="4.10.1000.10">
    <property type="entry name" value="Zinc finger, CCCH-type"/>
    <property type="match status" value="2"/>
</dbReference>
<feature type="domain" description="C3H1-type" evidence="7">
    <location>
        <begin position="375"/>
        <end position="403"/>
    </location>
</feature>
<evidence type="ECO:0000256" key="1">
    <source>
        <dbReference type="ARBA" id="ARBA00022723"/>
    </source>
</evidence>